<evidence type="ECO:0000313" key="2">
    <source>
        <dbReference type="Proteomes" id="UP000468388"/>
    </source>
</evidence>
<dbReference type="OrthoDB" id="893129at2"/>
<gene>
    <name evidence="1" type="ORF">GO495_00465</name>
</gene>
<dbReference type="AlphaFoldDB" id="A0A6N8J1J1"/>
<dbReference type="Proteomes" id="UP000468388">
    <property type="component" value="Unassembled WGS sequence"/>
</dbReference>
<keyword evidence="2" id="KW-1185">Reference proteome</keyword>
<dbReference type="EMBL" id="WRXO01000001">
    <property type="protein sequence ID" value="MVT39040.1"/>
    <property type="molecule type" value="Genomic_DNA"/>
</dbReference>
<proteinExistence type="predicted"/>
<comment type="caution">
    <text evidence="1">The sequence shown here is derived from an EMBL/GenBank/DDBJ whole genome shotgun (WGS) entry which is preliminary data.</text>
</comment>
<evidence type="ECO:0000313" key="1">
    <source>
        <dbReference type="EMBL" id="MVT39040.1"/>
    </source>
</evidence>
<sequence length="220" mass="25620">MEKLHTINRLSALRQKDKFSAPEWEKRGLSPSGAECCLQLDMQFNDTLDALITAVENNASSRQLKSLLSQHLSAFDKSEYDTEEREFIADTFHKLSTIVDVDIKYALNSWMYGIVLGTLIKISTLFKRPRKVIETLSQECSNCKTALDTFILERGNEIPDLCWDIIQCDSCNEFNLLNKGPHIRQLRFGNYRWVEQLSKDEFNEEQAIVRLEQIKYFRKK</sequence>
<dbReference type="Gene3D" id="1.20.1480.40">
    <property type="entry name" value="Uncharacterised protein PF16133, DUF4844"/>
    <property type="match status" value="1"/>
</dbReference>
<dbReference type="RefSeq" id="WP_157297745.1">
    <property type="nucleotide sequence ID" value="NZ_BAAAZB010000005.1"/>
</dbReference>
<organism evidence="1 2">
    <name type="scientific">Chitinophaga oryziterrae</name>
    <dbReference type="NCBI Taxonomy" id="1031224"/>
    <lineage>
        <taxon>Bacteria</taxon>
        <taxon>Pseudomonadati</taxon>
        <taxon>Bacteroidota</taxon>
        <taxon>Chitinophagia</taxon>
        <taxon>Chitinophagales</taxon>
        <taxon>Chitinophagaceae</taxon>
        <taxon>Chitinophaga</taxon>
    </lineage>
</organism>
<name>A0A6N8J1J1_9BACT</name>
<accession>A0A6N8J1J1</accession>
<reference evidence="1 2" key="1">
    <citation type="submission" date="2019-12" db="EMBL/GenBank/DDBJ databases">
        <title>The draft genomic sequence of strain Chitinophaga oryziterrae JCM 16595.</title>
        <authorList>
            <person name="Zhang X."/>
        </authorList>
    </citation>
    <scope>NUCLEOTIDE SEQUENCE [LARGE SCALE GENOMIC DNA]</scope>
    <source>
        <strain evidence="1 2">JCM 16595</strain>
    </source>
</reference>
<dbReference type="InterPro" id="IPR038360">
    <property type="entry name" value="DUF4844_sf"/>
</dbReference>
<protein>
    <submittedName>
        <fullName evidence="1">DUF4844 domain-containing protein</fullName>
    </submittedName>
</protein>